<accession>A0A7J3SKV1</accession>
<proteinExistence type="predicted"/>
<organism evidence="2">
    <name type="scientific">Fervidicoccus fontis</name>
    <dbReference type="NCBI Taxonomy" id="683846"/>
    <lineage>
        <taxon>Archaea</taxon>
        <taxon>Thermoproteota</taxon>
        <taxon>Thermoprotei</taxon>
        <taxon>Fervidicoccales</taxon>
        <taxon>Fervidicoccaceae</taxon>
        <taxon>Fervidicoccus</taxon>
    </lineage>
</organism>
<dbReference type="EMBL" id="DTLS01000046">
    <property type="protein sequence ID" value="HGZ59895.1"/>
    <property type="molecule type" value="Genomic_DNA"/>
</dbReference>
<dbReference type="PANTHER" id="PTHR13754">
    <property type="entry name" value="METALLO-BETA-LACTAMASE SUPERFAMILY PROTEIN"/>
    <property type="match status" value="1"/>
</dbReference>
<dbReference type="GO" id="GO:0016787">
    <property type="term" value="F:hydrolase activity"/>
    <property type="evidence" value="ECO:0007669"/>
    <property type="project" value="UniProtKB-KW"/>
</dbReference>
<gene>
    <name evidence="2" type="ORF">ENW83_01640</name>
</gene>
<protein>
    <submittedName>
        <fullName evidence="2">MBL fold metallo-hydrolase</fullName>
    </submittedName>
</protein>
<dbReference type="PANTHER" id="PTHR13754:SF18">
    <property type="entry name" value="7,8-DIHYDROPTERIN-6-METHYL-4-(BETA-D-RIBOFURANOSYL)-AMINOBENZENE-5'-PHOSPHATE SYNTHASE"/>
    <property type="match status" value="1"/>
</dbReference>
<dbReference type="InterPro" id="IPR036866">
    <property type="entry name" value="RibonucZ/Hydroxyglut_hydro"/>
</dbReference>
<dbReference type="InterPro" id="IPR001279">
    <property type="entry name" value="Metallo-B-lactamas"/>
</dbReference>
<name>A0A7J3SKV1_9CREN</name>
<evidence type="ECO:0000259" key="1">
    <source>
        <dbReference type="SMART" id="SM00849"/>
    </source>
</evidence>
<keyword evidence="2" id="KW-0378">Hydrolase</keyword>
<evidence type="ECO:0000313" key="2">
    <source>
        <dbReference type="EMBL" id="HGZ59895.1"/>
    </source>
</evidence>
<dbReference type="InterPro" id="IPR041712">
    <property type="entry name" value="DHPS-like_MBL-fold"/>
</dbReference>
<comment type="caution">
    <text evidence="2">The sequence shown here is derived from an EMBL/GenBank/DDBJ whole genome shotgun (WGS) entry which is preliminary data.</text>
</comment>
<dbReference type="CDD" id="cd07713">
    <property type="entry name" value="DHPS-like_MBL-fold"/>
    <property type="match status" value="1"/>
</dbReference>
<dbReference type="SUPFAM" id="SSF56281">
    <property type="entry name" value="Metallo-hydrolase/oxidoreductase"/>
    <property type="match status" value="1"/>
</dbReference>
<dbReference type="Pfam" id="PF00753">
    <property type="entry name" value="Lactamase_B"/>
    <property type="match status" value="1"/>
</dbReference>
<dbReference type="AlphaFoldDB" id="A0A7J3SKV1"/>
<sequence length="292" mass="31872">MVEEFVDKVKITVLADNLVGFRGKLFGQHGASYLVEALYKGQLKKILVDTGWNGDALLFNMTALGVEPKSIDAIIITHGHWDHTGGLVKILENMGGKQIPIVMHPQSLKSVFIAEPFIRPVGIISFSDYSDLRKLGGYPILSRDPVKIGPGIFTTGEIERSSGFEKVEENYQFIDNNGRLVHDEILDDIALVIKLKRGIGVVTGCGHAGVVNIVKKAISLTKEETVRFILGGLHLAQASEDRISKTIEALSSFNIESIYAGHCTGLNASCALQRAFSSKFNQIYVGMSIEVS</sequence>
<dbReference type="GO" id="GO:0016740">
    <property type="term" value="F:transferase activity"/>
    <property type="evidence" value="ECO:0007669"/>
    <property type="project" value="TreeGrafter"/>
</dbReference>
<dbReference type="InterPro" id="IPR052926">
    <property type="entry name" value="Metallo-beta-lactamase_dom"/>
</dbReference>
<dbReference type="Gene3D" id="3.60.15.10">
    <property type="entry name" value="Ribonuclease Z/Hydroxyacylglutathione hydrolase-like"/>
    <property type="match status" value="1"/>
</dbReference>
<reference evidence="2" key="1">
    <citation type="journal article" date="2020" name="mSystems">
        <title>Genome- and Community-Level Interaction Insights into Carbon Utilization and Element Cycling Functions of Hydrothermarchaeota in Hydrothermal Sediment.</title>
        <authorList>
            <person name="Zhou Z."/>
            <person name="Liu Y."/>
            <person name="Xu W."/>
            <person name="Pan J."/>
            <person name="Luo Z.H."/>
            <person name="Li M."/>
        </authorList>
    </citation>
    <scope>NUCLEOTIDE SEQUENCE [LARGE SCALE GENOMIC DNA]</scope>
    <source>
        <strain evidence="2">SpSt-885</strain>
    </source>
</reference>
<feature type="domain" description="Metallo-beta-lactamase" evidence="1">
    <location>
        <begin position="29"/>
        <end position="262"/>
    </location>
</feature>
<dbReference type="SMART" id="SM00849">
    <property type="entry name" value="Lactamase_B"/>
    <property type="match status" value="1"/>
</dbReference>